<evidence type="ECO:0000256" key="7">
    <source>
        <dbReference type="SAM" id="Phobius"/>
    </source>
</evidence>
<comment type="subcellular location">
    <subcellularLocation>
        <location evidence="1">Membrane</location>
    </subcellularLocation>
</comment>
<evidence type="ECO:0000256" key="2">
    <source>
        <dbReference type="ARBA" id="ARBA00009530"/>
    </source>
</evidence>
<proteinExistence type="inferred from homology"/>
<dbReference type="Proteomes" id="UP001166286">
    <property type="component" value="Unassembled WGS sequence"/>
</dbReference>
<protein>
    <recommendedName>
        <fullName evidence="10">Stress response RCI peptide</fullName>
    </recommendedName>
</protein>
<evidence type="ECO:0000256" key="5">
    <source>
        <dbReference type="ARBA" id="ARBA00023136"/>
    </source>
</evidence>
<gene>
    <name evidence="8" type="ORF">JMJ35_005608</name>
</gene>
<evidence type="ECO:0000256" key="1">
    <source>
        <dbReference type="ARBA" id="ARBA00004370"/>
    </source>
</evidence>
<dbReference type="InterPro" id="IPR000612">
    <property type="entry name" value="PMP3"/>
</dbReference>
<comment type="caution">
    <text evidence="8">The sequence shown here is derived from an EMBL/GenBank/DDBJ whole genome shotgun (WGS) entry which is preliminary data.</text>
</comment>
<comment type="similarity">
    <text evidence="2">Belongs to the UPF0057 (PMP3) family.</text>
</comment>
<accession>A0AA39R2C5</accession>
<dbReference type="EMBL" id="JAFEKC020000011">
    <property type="protein sequence ID" value="KAK0512480.1"/>
    <property type="molecule type" value="Genomic_DNA"/>
</dbReference>
<keyword evidence="3 7" id="KW-0812">Transmembrane</keyword>
<feature type="transmembrane region" description="Helical" evidence="7">
    <location>
        <begin position="34"/>
        <end position="53"/>
    </location>
</feature>
<organism evidence="8 9">
    <name type="scientific">Cladonia borealis</name>
    <dbReference type="NCBI Taxonomy" id="184061"/>
    <lineage>
        <taxon>Eukaryota</taxon>
        <taxon>Fungi</taxon>
        <taxon>Dikarya</taxon>
        <taxon>Ascomycota</taxon>
        <taxon>Pezizomycotina</taxon>
        <taxon>Lecanoromycetes</taxon>
        <taxon>OSLEUM clade</taxon>
        <taxon>Lecanoromycetidae</taxon>
        <taxon>Lecanorales</taxon>
        <taxon>Lecanorineae</taxon>
        <taxon>Cladoniaceae</taxon>
        <taxon>Cladonia</taxon>
    </lineage>
</organism>
<keyword evidence="9" id="KW-1185">Reference proteome</keyword>
<feature type="transmembrane region" description="Helical" evidence="7">
    <location>
        <begin position="6"/>
        <end position="22"/>
    </location>
</feature>
<evidence type="ECO:0000313" key="9">
    <source>
        <dbReference type="Proteomes" id="UP001166286"/>
    </source>
</evidence>
<dbReference type="PANTHER" id="PTHR21659">
    <property type="entry name" value="HYDROPHOBIC PROTEIN RCI2 LOW TEMPERATURE AND SALT RESPONSIVE PROTEIN LTI6 -RELATED"/>
    <property type="match status" value="1"/>
</dbReference>
<sequence length="155" mass="17042">MCSSDIFLGLLAILFPPIAVWIKSGICSADSLINILLCLLGYLPGLIHAWYIISLYPEPSDYEYETIPHDQGENGRVTYYYVNHRPSGEALRHQGQPQGQPHSYVSGPQQQRGYGTTEGMRVPPQQQQQGGEGSAEGGVPPSYEQAIKGDHKVQS</sequence>
<feature type="region of interest" description="Disordered" evidence="6">
    <location>
        <begin position="89"/>
        <end position="155"/>
    </location>
</feature>
<keyword evidence="4 7" id="KW-1133">Transmembrane helix</keyword>
<reference evidence="8" key="1">
    <citation type="submission" date="2023-03" db="EMBL/GenBank/DDBJ databases">
        <title>Complete genome of Cladonia borealis.</title>
        <authorList>
            <person name="Park H."/>
        </authorList>
    </citation>
    <scope>NUCLEOTIDE SEQUENCE</scope>
    <source>
        <strain evidence="8">ANT050790</strain>
    </source>
</reference>
<dbReference type="GO" id="GO:0016020">
    <property type="term" value="C:membrane"/>
    <property type="evidence" value="ECO:0007669"/>
    <property type="project" value="UniProtKB-SubCell"/>
</dbReference>
<name>A0AA39R2C5_9LECA</name>
<dbReference type="Pfam" id="PF01679">
    <property type="entry name" value="Pmp3"/>
    <property type="match status" value="1"/>
</dbReference>
<dbReference type="PANTHER" id="PTHR21659:SF57">
    <property type="entry name" value="PLASMA MEMBRANE PROTEOLIPID 31"/>
    <property type="match status" value="1"/>
</dbReference>
<evidence type="ECO:0008006" key="10">
    <source>
        <dbReference type="Google" id="ProtNLM"/>
    </source>
</evidence>
<dbReference type="PROSITE" id="PS01309">
    <property type="entry name" value="UPF0057"/>
    <property type="match status" value="1"/>
</dbReference>
<evidence type="ECO:0000256" key="4">
    <source>
        <dbReference type="ARBA" id="ARBA00022989"/>
    </source>
</evidence>
<evidence type="ECO:0000256" key="3">
    <source>
        <dbReference type="ARBA" id="ARBA00022692"/>
    </source>
</evidence>
<evidence type="ECO:0000256" key="6">
    <source>
        <dbReference type="SAM" id="MobiDB-lite"/>
    </source>
</evidence>
<dbReference type="AlphaFoldDB" id="A0AA39R2C5"/>
<keyword evidence="5 7" id="KW-0472">Membrane</keyword>
<feature type="compositionally biased region" description="Polar residues" evidence="6">
    <location>
        <begin position="95"/>
        <end position="114"/>
    </location>
</feature>
<evidence type="ECO:0000313" key="8">
    <source>
        <dbReference type="EMBL" id="KAK0512480.1"/>
    </source>
</evidence>